<protein>
    <recommendedName>
        <fullName evidence="2">Mce/MlaD domain-containing protein</fullName>
    </recommendedName>
</protein>
<evidence type="ECO:0000259" key="2">
    <source>
        <dbReference type="Pfam" id="PF02470"/>
    </source>
</evidence>
<dbReference type="PANTHER" id="PTHR33371:SF4">
    <property type="entry name" value="INTERMEMBRANE PHOSPHOLIPID TRANSPORT SYSTEM BINDING PROTEIN MLAD"/>
    <property type="match status" value="1"/>
</dbReference>
<organism evidence="3 4">
    <name type="scientific">Candidatus Danuiimicrobium aquiferis</name>
    <dbReference type="NCBI Taxonomy" id="1801832"/>
    <lineage>
        <taxon>Bacteria</taxon>
        <taxon>Pseudomonadati</taxon>
        <taxon>Candidatus Omnitrophota</taxon>
        <taxon>Candidatus Danuiimicrobium</taxon>
    </lineage>
</organism>
<feature type="domain" description="Mce/MlaD" evidence="2">
    <location>
        <begin position="38"/>
        <end position="116"/>
    </location>
</feature>
<sequence>MPYTSNEVKSGIFVTCSIALLFGLILVVGKFALAKNIYYTYRLRFEYVSGLEKNSPVYAAGHKVGKVDEIAMVADNQKWILVTVRLPQNVLLHEDCAAFIDTLGLMGEKFIELNPGTLKSPVLKPESIIDGTAPIAMHQMVQKMNLLAGRVDELTVSLNVMASHINTLLEGHVKEIGTMFANFEQTSANLRDLSENLKWHPWRLLRKG</sequence>
<dbReference type="Pfam" id="PF02470">
    <property type="entry name" value="MlaD"/>
    <property type="match status" value="1"/>
</dbReference>
<reference evidence="3 4" key="1">
    <citation type="journal article" date="2016" name="Nat. Commun.">
        <title>Thousands of microbial genomes shed light on interconnected biogeochemical processes in an aquifer system.</title>
        <authorList>
            <person name="Anantharaman K."/>
            <person name="Brown C.T."/>
            <person name="Hug L.A."/>
            <person name="Sharon I."/>
            <person name="Castelle C.J."/>
            <person name="Probst A.J."/>
            <person name="Thomas B.C."/>
            <person name="Singh A."/>
            <person name="Wilkins M.J."/>
            <person name="Karaoz U."/>
            <person name="Brodie E.L."/>
            <person name="Williams K.H."/>
            <person name="Hubbard S.S."/>
            <person name="Banfield J.F."/>
        </authorList>
    </citation>
    <scope>NUCLEOTIDE SEQUENCE [LARGE SCALE GENOMIC DNA]</scope>
</reference>
<keyword evidence="1" id="KW-0472">Membrane</keyword>
<dbReference type="EMBL" id="MHFR01000060">
    <property type="protein sequence ID" value="OGW95557.1"/>
    <property type="molecule type" value="Genomic_DNA"/>
</dbReference>
<gene>
    <name evidence="3" type="ORF">A3G33_11165</name>
</gene>
<evidence type="ECO:0000313" key="3">
    <source>
        <dbReference type="EMBL" id="OGW95557.1"/>
    </source>
</evidence>
<proteinExistence type="predicted"/>
<evidence type="ECO:0000313" key="4">
    <source>
        <dbReference type="Proteomes" id="UP000178187"/>
    </source>
</evidence>
<dbReference type="InterPro" id="IPR052336">
    <property type="entry name" value="MlaD_Phospholipid_Transporter"/>
</dbReference>
<name>A0A1G1KRN6_9BACT</name>
<accession>A0A1G1KRN6</accession>
<evidence type="ECO:0000256" key="1">
    <source>
        <dbReference type="SAM" id="Phobius"/>
    </source>
</evidence>
<dbReference type="AlphaFoldDB" id="A0A1G1KRN6"/>
<keyword evidence="1" id="KW-1133">Transmembrane helix</keyword>
<dbReference type="InterPro" id="IPR003399">
    <property type="entry name" value="Mce/MlaD"/>
</dbReference>
<comment type="caution">
    <text evidence="3">The sequence shown here is derived from an EMBL/GenBank/DDBJ whole genome shotgun (WGS) entry which is preliminary data.</text>
</comment>
<keyword evidence="1" id="KW-0812">Transmembrane</keyword>
<dbReference type="Proteomes" id="UP000178187">
    <property type="component" value="Unassembled WGS sequence"/>
</dbReference>
<feature type="transmembrane region" description="Helical" evidence="1">
    <location>
        <begin position="12"/>
        <end position="33"/>
    </location>
</feature>
<dbReference type="PANTHER" id="PTHR33371">
    <property type="entry name" value="INTERMEMBRANE PHOSPHOLIPID TRANSPORT SYSTEM BINDING PROTEIN MLAD-RELATED"/>
    <property type="match status" value="1"/>
</dbReference>